<gene>
    <name evidence="6" type="ORF">NFG58_06505</name>
</gene>
<evidence type="ECO:0000313" key="6">
    <source>
        <dbReference type="EMBL" id="XBO72353.1"/>
    </source>
</evidence>
<protein>
    <submittedName>
        <fullName evidence="6">Heparinase II/III family protein</fullName>
    </submittedName>
</protein>
<dbReference type="InterPro" id="IPR012480">
    <property type="entry name" value="Hepar_II_III_C"/>
</dbReference>
<dbReference type="RefSeq" id="WP_348827803.1">
    <property type="nucleotide sequence ID" value="NZ_CP098827.1"/>
</dbReference>
<dbReference type="AlphaFoldDB" id="A0AAU7KMG1"/>
<evidence type="ECO:0000256" key="2">
    <source>
        <dbReference type="ARBA" id="ARBA00022729"/>
    </source>
</evidence>
<proteinExistence type="predicted"/>
<name>A0AAU7KMG1_9GAMM</name>
<dbReference type="Gene3D" id="2.70.98.70">
    <property type="match status" value="1"/>
</dbReference>
<accession>A0AAU7KMG1</accession>
<comment type="subcellular location">
    <subcellularLocation>
        <location evidence="1">Cell envelope</location>
    </subcellularLocation>
</comment>
<evidence type="ECO:0000256" key="3">
    <source>
        <dbReference type="ARBA" id="ARBA00023239"/>
    </source>
</evidence>
<dbReference type="EMBL" id="CP098827">
    <property type="protein sequence ID" value="XBO72353.1"/>
    <property type="molecule type" value="Genomic_DNA"/>
</dbReference>
<evidence type="ECO:0000259" key="5">
    <source>
        <dbReference type="Pfam" id="PF07940"/>
    </source>
</evidence>
<evidence type="ECO:0000256" key="1">
    <source>
        <dbReference type="ARBA" id="ARBA00004196"/>
    </source>
</evidence>
<sequence>MDNALLFTKSEIQELREALESKRLPALYQEQIILDQVRLRPCLGEPPQIPGQGEAGGADHTRHKQNYQQLHLASQLWLLTEHPDYLAFVRSMLLGYADIYESLPSHVSKDSNPPGRLFHQCLNESMWLLYGSDAYSNVRDALSEEERRHIEQRLLVPMVQLIADHNADDFDVIHNHGIWSVAAGAFAGLVLGDKELVNRSLYGNAGDGVSGGFYAQLDRLFSPDGYYLEGPYYHRFALRPMILLAEALYQSGNDTGIFGYRDGIIGKAIACLNELTFEDGRFIAINDSSRTMGLADEGAILGAMTLVGRYRQSDLPLALREILLDQSTPLSYLATLPQLASYLESGGQAHAPRDSLFITDGRDGGLGGIGVLRAATEAGHEAMAYLTFGQHGSDPNLHSALDHGHFDGLHLGFYNGRRETLTDYGFCRWVNIEPKFGGRYTAENKSYAKQTVAHNTLVVDEQSQHGFSTPRACDNHGKLVFFETSRPEVQAVSARLSGYYEGVELQRSVALVSLPEIAEPLLVDIQCADSDQTHRYDSPLHINGQLMTTRPTLEPVAAPAALGSANGYQHLWKLSESATIEPDQCAHVTWLDGDTFSTAHLASSNRFSVGYGLIGAADPDNNLRNEPYLMARSSGRGHIFATVIETHGYFNEAREISRGARPSLARVAIAAADETHLVVTLTLDSGKAYHLAWARQQGGHHQVNIDGNSLAWDGWVSLSAVENAS</sequence>
<dbReference type="Pfam" id="PF07940">
    <property type="entry name" value="Hepar_II_III_C"/>
    <property type="match status" value="1"/>
</dbReference>
<dbReference type="GO" id="GO:0042597">
    <property type="term" value="C:periplasmic space"/>
    <property type="evidence" value="ECO:0007669"/>
    <property type="project" value="InterPro"/>
</dbReference>
<reference evidence="6" key="1">
    <citation type="submission" date="2022-06" db="EMBL/GenBank/DDBJ databases">
        <title>A novel DMS-producing enzyme.</title>
        <authorList>
            <person name="Zhang Y."/>
        </authorList>
    </citation>
    <scope>NUCLEOTIDE SEQUENCE</scope>
    <source>
        <strain evidence="6">RT37</strain>
    </source>
</reference>
<dbReference type="Pfam" id="PF05426">
    <property type="entry name" value="Alginate_lyase"/>
    <property type="match status" value="1"/>
</dbReference>
<dbReference type="SUPFAM" id="SSF48230">
    <property type="entry name" value="Chondroitin AC/alginate lyase"/>
    <property type="match status" value="1"/>
</dbReference>
<feature type="domain" description="Heparinase II/III-like C-terminal" evidence="5">
    <location>
        <begin position="362"/>
        <end position="551"/>
    </location>
</feature>
<dbReference type="GO" id="GO:0030313">
    <property type="term" value="C:cell envelope"/>
    <property type="evidence" value="ECO:0007669"/>
    <property type="project" value="UniProtKB-SubCell"/>
</dbReference>
<feature type="domain" description="Alginate lyase" evidence="4">
    <location>
        <begin position="139"/>
        <end position="269"/>
    </location>
</feature>
<dbReference type="Gene3D" id="1.50.10.100">
    <property type="entry name" value="Chondroitin AC/alginate lyase"/>
    <property type="match status" value="1"/>
</dbReference>
<dbReference type="InterPro" id="IPR008397">
    <property type="entry name" value="Alginate_lyase_dom"/>
</dbReference>
<keyword evidence="3" id="KW-0456">Lyase</keyword>
<dbReference type="InterPro" id="IPR008929">
    <property type="entry name" value="Chondroitin_lyas"/>
</dbReference>
<keyword evidence="2" id="KW-0732">Signal</keyword>
<dbReference type="GO" id="GO:0016829">
    <property type="term" value="F:lyase activity"/>
    <property type="evidence" value="ECO:0007669"/>
    <property type="project" value="UniProtKB-KW"/>
</dbReference>
<organism evidence="6">
    <name type="scientific">Halomonas sp. RT37</name>
    <dbReference type="NCBI Taxonomy" id="2950872"/>
    <lineage>
        <taxon>Bacteria</taxon>
        <taxon>Pseudomonadati</taxon>
        <taxon>Pseudomonadota</taxon>
        <taxon>Gammaproteobacteria</taxon>
        <taxon>Oceanospirillales</taxon>
        <taxon>Halomonadaceae</taxon>
        <taxon>Halomonas</taxon>
    </lineage>
</organism>
<evidence type="ECO:0000259" key="4">
    <source>
        <dbReference type="Pfam" id="PF05426"/>
    </source>
</evidence>